<dbReference type="WBParaSite" id="GPUH_0002621601-mRNA-1">
    <property type="protein sequence ID" value="GPUH_0002621601-mRNA-1"/>
    <property type="gene ID" value="GPUH_0002621601"/>
</dbReference>
<evidence type="ECO:0000313" key="3">
    <source>
        <dbReference type="WBParaSite" id="GPUH_0002621601-mRNA-1"/>
    </source>
</evidence>
<proteinExistence type="predicted"/>
<evidence type="ECO:0000313" key="2">
    <source>
        <dbReference type="Proteomes" id="UP000271098"/>
    </source>
</evidence>
<reference evidence="3" key="1">
    <citation type="submission" date="2016-06" db="UniProtKB">
        <authorList>
            <consortium name="WormBaseParasite"/>
        </authorList>
    </citation>
    <scope>IDENTIFICATION</scope>
</reference>
<dbReference type="AlphaFoldDB" id="A0A183EYZ5"/>
<gene>
    <name evidence="1" type="ORF">GPUH_LOCUS26190</name>
</gene>
<accession>A0A183EYZ5</accession>
<reference evidence="1 2" key="2">
    <citation type="submission" date="2018-11" db="EMBL/GenBank/DDBJ databases">
        <authorList>
            <consortium name="Pathogen Informatics"/>
        </authorList>
    </citation>
    <scope>NUCLEOTIDE SEQUENCE [LARGE SCALE GENOMIC DNA]</scope>
</reference>
<keyword evidence="2" id="KW-1185">Reference proteome</keyword>
<organism evidence="3">
    <name type="scientific">Gongylonema pulchrum</name>
    <dbReference type="NCBI Taxonomy" id="637853"/>
    <lineage>
        <taxon>Eukaryota</taxon>
        <taxon>Metazoa</taxon>
        <taxon>Ecdysozoa</taxon>
        <taxon>Nematoda</taxon>
        <taxon>Chromadorea</taxon>
        <taxon>Rhabditida</taxon>
        <taxon>Spirurina</taxon>
        <taxon>Spiruromorpha</taxon>
        <taxon>Spiruroidea</taxon>
        <taxon>Gongylonematidae</taxon>
        <taxon>Gongylonema</taxon>
    </lineage>
</organism>
<sequence length="58" mass="6437">MNKSTGVDYLEPYEIGELVDGLEGIGVVEMISPEYVPFEMQYTCGSVAFPFFLHLNCG</sequence>
<protein>
    <submittedName>
        <fullName evidence="3">GE37468 family thiazolyl peptide</fullName>
    </submittedName>
</protein>
<dbReference type="Proteomes" id="UP000271098">
    <property type="component" value="Unassembled WGS sequence"/>
</dbReference>
<evidence type="ECO:0000313" key="1">
    <source>
        <dbReference type="EMBL" id="VDN45218.1"/>
    </source>
</evidence>
<name>A0A183EYZ5_9BILA</name>
<dbReference type="EMBL" id="UYRT01109191">
    <property type="protein sequence ID" value="VDN45218.1"/>
    <property type="molecule type" value="Genomic_DNA"/>
</dbReference>